<evidence type="ECO:0000259" key="6">
    <source>
        <dbReference type="PROSITE" id="PS51296"/>
    </source>
</evidence>
<keyword evidence="3" id="KW-0408">Iron</keyword>
<dbReference type="Pfam" id="PF00355">
    <property type="entry name" value="Rieske"/>
    <property type="match status" value="1"/>
</dbReference>
<sequence length="318" mass="32893">MESAGSETWGSDAVEEAPDRWRTAGERIDSLLDASSTGGSVARERAEQLVREVVELYGAGLQRVLEIIGDRDDDLVDRLAADELVASLLLVNGLHPHGVETRVATALDSVRPYLGSHGGDVELLGVVDGVVRLRLTGSCQSCPSSAVTLELAVKDAVLSAAPETVDIEVVGATPAAGSGLIAAESLFSHVHSDGSDGSSATGTWVSVPELEELTPGEVAGFSVAGLPILVCRIGEQLFAYRDRCAACTNSLAGATLQRKAGGQVGDAVLRCPSCRAHFDPRRAGLRLDGDADAETLAPLPVLVREGVVSVAVPAAEVA</sequence>
<dbReference type="InterPro" id="IPR034904">
    <property type="entry name" value="FSCA_dom_sf"/>
</dbReference>
<evidence type="ECO:0000256" key="1">
    <source>
        <dbReference type="ARBA" id="ARBA00022714"/>
    </source>
</evidence>
<dbReference type="InterPro" id="IPR017941">
    <property type="entry name" value="Rieske_2Fe-2S"/>
</dbReference>
<keyword evidence="1" id="KW-0001">2Fe-2S</keyword>
<dbReference type="Gene3D" id="3.30.300.130">
    <property type="entry name" value="Fe-S cluster assembly (FSCA)"/>
    <property type="match status" value="1"/>
</dbReference>
<dbReference type="GO" id="GO:0016705">
    <property type="term" value="F:oxidoreductase activity, acting on paired donors, with incorporation or reduction of molecular oxygen"/>
    <property type="evidence" value="ECO:0007669"/>
    <property type="project" value="UniProtKB-ARBA"/>
</dbReference>
<dbReference type="GO" id="GO:0016226">
    <property type="term" value="P:iron-sulfur cluster assembly"/>
    <property type="evidence" value="ECO:0007669"/>
    <property type="project" value="InterPro"/>
</dbReference>
<dbReference type="PROSITE" id="PS51296">
    <property type="entry name" value="RIESKE"/>
    <property type="match status" value="1"/>
</dbReference>
<keyword evidence="2" id="KW-0479">Metal-binding</keyword>
<reference evidence="8" key="1">
    <citation type="submission" date="2016-10" db="EMBL/GenBank/DDBJ databases">
        <authorList>
            <person name="Varghese N."/>
        </authorList>
    </citation>
    <scope>NUCLEOTIDE SEQUENCE [LARGE SCALE GENOMIC DNA]</scope>
    <source>
        <strain evidence="8">DSM 44719</strain>
    </source>
</reference>
<evidence type="ECO:0000313" key="8">
    <source>
        <dbReference type="Proteomes" id="UP000183407"/>
    </source>
</evidence>
<organism evidence="7 8">
    <name type="scientific">Rhodococcus jostii</name>
    <dbReference type="NCBI Taxonomy" id="132919"/>
    <lineage>
        <taxon>Bacteria</taxon>
        <taxon>Bacillati</taxon>
        <taxon>Actinomycetota</taxon>
        <taxon>Actinomycetes</taxon>
        <taxon>Mycobacteriales</taxon>
        <taxon>Nocardiaceae</taxon>
        <taxon>Rhodococcus</taxon>
    </lineage>
</organism>
<evidence type="ECO:0000256" key="5">
    <source>
        <dbReference type="ARBA" id="ARBA00049958"/>
    </source>
</evidence>
<dbReference type="RefSeq" id="WP_073358547.1">
    <property type="nucleotide sequence ID" value="NZ_FNTL01000004.1"/>
</dbReference>
<comment type="function">
    <text evidence="5">May be involved in the formation or repair of [Fe-S] clusters present in iron-sulfur proteins.</text>
</comment>
<dbReference type="PANTHER" id="PTHR11178:SF51">
    <property type="entry name" value="FE_S BIOGENESIS PROTEIN NFUA"/>
    <property type="match status" value="1"/>
</dbReference>
<evidence type="ECO:0000256" key="3">
    <source>
        <dbReference type="ARBA" id="ARBA00023004"/>
    </source>
</evidence>
<evidence type="ECO:0000313" key="7">
    <source>
        <dbReference type="EMBL" id="SED40320.1"/>
    </source>
</evidence>
<dbReference type="InterPro" id="IPR001075">
    <property type="entry name" value="NIF_FeS_clus_asmbl_NifU_C"/>
</dbReference>
<gene>
    <name evidence="7" type="ORF">SAMN04490220_4397</name>
</gene>
<protein>
    <submittedName>
        <fullName evidence="7">Fe-S cluster biogenesis protein NfuA, 4Fe-4S-binding domain</fullName>
    </submittedName>
</protein>
<dbReference type="SUPFAM" id="SSF117916">
    <property type="entry name" value="Fe-S cluster assembly (FSCA) domain-like"/>
    <property type="match status" value="1"/>
</dbReference>
<feature type="domain" description="Rieske" evidence="6">
    <location>
        <begin position="205"/>
        <end position="310"/>
    </location>
</feature>
<dbReference type="EMBL" id="FNTL01000004">
    <property type="protein sequence ID" value="SED40320.1"/>
    <property type="molecule type" value="Genomic_DNA"/>
</dbReference>
<evidence type="ECO:0000256" key="4">
    <source>
        <dbReference type="ARBA" id="ARBA00023014"/>
    </source>
</evidence>
<dbReference type="GO" id="GO:0005506">
    <property type="term" value="F:iron ion binding"/>
    <property type="evidence" value="ECO:0007669"/>
    <property type="project" value="InterPro"/>
</dbReference>
<dbReference type="GO" id="GO:0004497">
    <property type="term" value="F:monooxygenase activity"/>
    <property type="evidence" value="ECO:0007669"/>
    <property type="project" value="UniProtKB-ARBA"/>
</dbReference>
<evidence type="ECO:0000256" key="2">
    <source>
        <dbReference type="ARBA" id="ARBA00022723"/>
    </source>
</evidence>
<dbReference type="AlphaFoldDB" id="A0A1H5AFI4"/>
<accession>A0A1H5AFI4</accession>
<dbReference type="Proteomes" id="UP000183407">
    <property type="component" value="Unassembled WGS sequence"/>
</dbReference>
<dbReference type="PANTHER" id="PTHR11178">
    <property type="entry name" value="IRON-SULFUR CLUSTER SCAFFOLD PROTEIN NFU-RELATED"/>
    <property type="match status" value="1"/>
</dbReference>
<dbReference type="GO" id="GO:0051537">
    <property type="term" value="F:2 iron, 2 sulfur cluster binding"/>
    <property type="evidence" value="ECO:0007669"/>
    <property type="project" value="UniProtKB-KW"/>
</dbReference>
<dbReference type="SUPFAM" id="SSF50022">
    <property type="entry name" value="ISP domain"/>
    <property type="match status" value="1"/>
</dbReference>
<keyword evidence="4" id="KW-0411">Iron-sulfur</keyword>
<dbReference type="Pfam" id="PF01106">
    <property type="entry name" value="NifU"/>
    <property type="match status" value="1"/>
</dbReference>
<dbReference type="InterPro" id="IPR036922">
    <property type="entry name" value="Rieske_2Fe-2S_sf"/>
</dbReference>
<name>A0A1H5AFI4_RHOJO</name>
<proteinExistence type="predicted"/>
<dbReference type="Gene3D" id="2.102.10.10">
    <property type="entry name" value="Rieske [2Fe-2S] iron-sulphur domain"/>
    <property type="match status" value="1"/>
</dbReference>